<dbReference type="AlphaFoldDB" id="A0A1M4TVJ0"/>
<dbReference type="Gene3D" id="2.60.40.10">
    <property type="entry name" value="Immunoglobulins"/>
    <property type="match status" value="1"/>
</dbReference>
<keyword evidence="3" id="KW-1185">Reference proteome</keyword>
<accession>A0A1M4TVJ0</accession>
<feature type="chain" id="PRO_5009907626" description="SprB repeat-containing protein" evidence="1">
    <location>
        <begin position="21"/>
        <end position="1032"/>
    </location>
</feature>
<dbReference type="EMBL" id="FQUC01000001">
    <property type="protein sequence ID" value="SHE48450.1"/>
    <property type="molecule type" value="Genomic_DNA"/>
</dbReference>
<protein>
    <recommendedName>
        <fullName evidence="4">SprB repeat-containing protein</fullName>
    </recommendedName>
</protein>
<proteinExistence type="predicted"/>
<feature type="signal peptide" evidence="1">
    <location>
        <begin position="1"/>
        <end position="20"/>
    </location>
</feature>
<name>A0A1M4TVJ0_9BACT</name>
<reference evidence="3" key="1">
    <citation type="submission" date="2016-11" db="EMBL/GenBank/DDBJ databases">
        <authorList>
            <person name="Varghese N."/>
            <person name="Submissions S."/>
        </authorList>
    </citation>
    <scope>NUCLEOTIDE SEQUENCE [LARGE SCALE GENOMIC DNA]</scope>
    <source>
        <strain evidence="3">DSM 27370</strain>
    </source>
</reference>
<dbReference type="Proteomes" id="UP000184480">
    <property type="component" value="Unassembled WGS sequence"/>
</dbReference>
<evidence type="ECO:0000313" key="3">
    <source>
        <dbReference type="Proteomes" id="UP000184480"/>
    </source>
</evidence>
<dbReference type="STRING" id="1346286.SAMN05444362_101431"/>
<sequence length="1032" mass="111465">MKKFLIFIYIVCFATMAVYSQDCSDVTATATVTASTCQSNGSITITFSGASAGNLVSQQYSLKSTTGSLSIGPVSTNVFSNLPPGTYNLEAAGYCGSISGEPIVRTINGVVVTGSYEEPRLSFVAPGPTPSTTVPTSRKSYTGCNTGLIVVLLENGNQADMPTFTVTSAPNGVTVPQTVGATKGTSGSATAGWRYMLDETWPAGTYTVVANDGCYSAAATFVIEELTTVPPGSSSASSFLTYGDGTDCSKFVYQPYYYYTMAAYPDWYRYYSDGMFEYGIAPVGQMPKDENWFQIRYFNGSSATYQDVFDISNNKVSDFYTSNSLTVYTRVKGCPTSMASYNTYNQNSTAMTYTQNTCTGVRTYRPNYIKSSYGYYHTFCYPLTITITNKSDGSVVYNNDNYVYTDANFTWDCAPGDDQYLNVTDASGYKIQTNYSMVGGTPSSSKPTFYLNTVSSYPEYNNCDSYKRSYYTGSGTPCDDESAFPCYVTVTDNVGTVVLQDTLTSTATKIIDNLQYGVLYTFTAVYPNWDNYTLTTTSNLVRATYIADSFTLTKSGISACKENAGTLRVSTGNSNKCYKAGTVITITGPDGYTSQTYTYTSNTVTTSTGYYRDFAETDLPPGEYTATVLFCGQTYTTTANIIGGYTADKPTYTTTKDCMGTQLYPSGGISNNGNPLATVYYRMMSAPSGSSASSKVISSTSGDYFLLNTAGTYILGVMTTNSLTGCAIKTDTIVYNPQPMALDRDKTSAYSCPSGQTGYLTLMATNGVAPYTYTVYDESNTTQLTPPMTSESAIDLGDFGVANETYTVRITDNCGNSFDQQVTLVSLDRTALAYGQSPVCYGSPITVNGFTVTNANYTWTGPNGFTSDQKNPVVPNATEVNEGWYKVEIASTSCGITVKDSIYISVYDPINIADLDGVMQEVTFCPYQAIIAGQAATGGSGSFTYQWAYNTNAAGTGTWSNLSGETNPTFKTTSTTYMFTSTAASPSRRYLRLMVTDATCGTFYLYYHTNVRACTFLVNPDLKNPGGPKTED</sequence>
<organism evidence="2 3">
    <name type="scientific">Dysgonomonas macrotermitis</name>
    <dbReference type="NCBI Taxonomy" id="1346286"/>
    <lineage>
        <taxon>Bacteria</taxon>
        <taxon>Pseudomonadati</taxon>
        <taxon>Bacteroidota</taxon>
        <taxon>Bacteroidia</taxon>
        <taxon>Bacteroidales</taxon>
        <taxon>Dysgonomonadaceae</taxon>
        <taxon>Dysgonomonas</taxon>
    </lineage>
</organism>
<dbReference type="OrthoDB" id="993885at2"/>
<evidence type="ECO:0000313" key="2">
    <source>
        <dbReference type="EMBL" id="SHE48450.1"/>
    </source>
</evidence>
<keyword evidence="1" id="KW-0732">Signal</keyword>
<evidence type="ECO:0008006" key="4">
    <source>
        <dbReference type="Google" id="ProtNLM"/>
    </source>
</evidence>
<dbReference type="RefSeq" id="WP_062175513.1">
    <property type="nucleotide sequence ID" value="NZ_BBXL01000001.1"/>
</dbReference>
<evidence type="ECO:0000256" key="1">
    <source>
        <dbReference type="SAM" id="SignalP"/>
    </source>
</evidence>
<dbReference type="InterPro" id="IPR013783">
    <property type="entry name" value="Ig-like_fold"/>
</dbReference>
<gene>
    <name evidence="2" type="ORF">SAMN05444362_101431</name>
</gene>